<dbReference type="Pfam" id="PF00005">
    <property type="entry name" value="ABC_tran"/>
    <property type="match status" value="1"/>
</dbReference>
<dbReference type="RefSeq" id="XP_065669288.1">
    <property type="nucleotide sequence ID" value="XM_065813216.1"/>
</dbReference>
<evidence type="ECO:0000256" key="37">
    <source>
        <dbReference type="ARBA" id="ARBA00048455"/>
    </source>
</evidence>
<evidence type="ECO:0000256" key="21">
    <source>
        <dbReference type="ARBA" id="ARBA00022967"/>
    </source>
</evidence>
<organism evidence="44 45">
    <name type="scientific">Hydra vulgaris</name>
    <name type="common">Hydra</name>
    <name type="synonym">Hydra attenuata</name>
    <dbReference type="NCBI Taxonomy" id="6087"/>
    <lineage>
        <taxon>Eukaryota</taxon>
        <taxon>Metazoa</taxon>
        <taxon>Cnidaria</taxon>
        <taxon>Hydrozoa</taxon>
        <taxon>Hydroidolina</taxon>
        <taxon>Anthoathecata</taxon>
        <taxon>Aplanulata</taxon>
        <taxon>Hydridae</taxon>
        <taxon>Hydra</taxon>
    </lineage>
</organism>
<dbReference type="InterPro" id="IPR036640">
    <property type="entry name" value="ABC1_TM_sf"/>
</dbReference>
<evidence type="ECO:0000256" key="17">
    <source>
        <dbReference type="ARBA" id="ARBA00022753"/>
    </source>
</evidence>
<evidence type="ECO:0000256" key="31">
    <source>
        <dbReference type="ARBA" id="ARBA00024439"/>
    </source>
</evidence>
<comment type="catalytic activity">
    <reaction evidence="36">
        <text>protoporphyrin IX(in) + ATP + H2O = protoporphyrin IX(out) + ADP + phosphate + H(+)</text>
        <dbReference type="Rhea" id="RHEA:61336"/>
        <dbReference type="ChEBI" id="CHEBI:15377"/>
        <dbReference type="ChEBI" id="CHEBI:15378"/>
        <dbReference type="ChEBI" id="CHEBI:30616"/>
        <dbReference type="ChEBI" id="CHEBI:43474"/>
        <dbReference type="ChEBI" id="CHEBI:57306"/>
        <dbReference type="ChEBI" id="CHEBI:456216"/>
    </reaction>
    <physiologicalReaction direction="left-to-right" evidence="36">
        <dbReference type="Rhea" id="RHEA:61337"/>
    </physiologicalReaction>
</comment>
<feature type="transmembrane region" description="Helical" evidence="41">
    <location>
        <begin position="416"/>
        <end position="436"/>
    </location>
</feature>
<keyword evidence="21" id="KW-1278">Translocase</keyword>
<keyword evidence="23" id="KW-0333">Golgi apparatus</keyword>
<evidence type="ECO:0000256" key="35">
    <source>
        <dbReference type="ARBA" id="ARBA00047789"/>
    </source>
</evidence>
<evidence type="ECO:0000256" key="36">
    <source>
        <dbReference type="ARBA" id="ARBA00048309"/>
    </source>
</evidence>
<evidence type="ECO:0000256" key="20">
    <source>
        <dbReference type="ARBA" id="ARBA00022840"/>
    </source>
</evidence>
<dbReference type="PROSITE" id="PS50893">
    <property type="entry name" value="ABC_TRANSPORTER_2"/>
    <property type="match status" value="1"/>
</dbReference>
<evidence type="ECO:0000256" key="26">
    <source>
        <dbReference type="ARBA" id="ARBA00023157"/>
    </source>
</evidence>
<evidence type="ECO:0000259" key="43">
    <source>
        <dbReference type="PROSITE" id="PS50929"/>
    </source>
</evidence>
<dbReference type="PROSITE" id="PS50929">
    <property type="entry name" value="ABC_TM1F"/>
    <property type="match status" value="1"/>
</dbReference>
<sequence length="846" mass="97094">MISYCPKNTTLFPIWYKKGFSICLYQTIQPIALFLIPFLIISFYGVSRFYRRYQQNKRDDTEDLIESKKGNPDFMKQKSFHGFSFSKLPLPFLYAFQVFLHTLHIIVPLLHLLLKLILDQTNISGVDIFYCTLNTGAWVLGLQALKKERFIFYMTNVYYHSALMVIFWGSALLLEFFVFVSWNGTQWFIQHHNDSTQYINFIMFCLRVSISFIIFILGFYAPGLKKDIFITDKDRKVKGSWDFSRLWERSKKLWPFVWPSSGWLRFRVLICLGILVAGRVLNVIIPGQYRKIVNYLSENQPKDNPWQLIVVYMTLTFLQGGGGIGSMGLLSNIHSYLWINVQQFTSREVQVQLFEHLHSLSLRWHLQRKTGEVIGMVDRGASSIENLLYYILFQILPTIIDIIVAVIYFGLAFNGWFALIVFVTMSLYIIATIVITEWRTSYRRDMNTKDNIRKAVAVDSLLNFETVKYYNNEQFEVDRYNTKIVDYQKSEFIMQASLCILNTTQNSIITIGMCGGMIYCGSLVVAGKLSVGDFVLFIAYIKQLYTPLNFFGSFYRLIQTSFIDMENMFELFEEEVEVVDNPSPLVLNVKHGLVEYKGVHFHYDERKPILKGISFTVLPGQTIALVGPSGSGKSTIIRLLFRFYDVLGGCICIDGQDIREVTQKSLRQSIGVVPQDTVLFNDTIKYNISYGRVNSSLNEVIEAAASADIHTKITGFPDKYETMVGERGLKLSGGEKQRVAIARTLLKSPEIVLLDEATSALDTQTERNIQASLNRVCANKTTIVVAHRLSTIIGADQILVLQDGQIVERGRHYELLEKNGLYADMWSQQLKDRSIEQDQGESTKAQ</sequence>
<comment type="subunit">
    <text evidence="11">Homodimer.</text>
</comment>
<dbReference type="CDD" id="cd18581">
    <property type="entry name" value="ABC_6TM_ABCB6"/>
    <property type="match status" value="1"/>
</dbReference>
<dbReference type="SMART" id="SM00382">
    <property type="entry name" value="AAA"/>
    <property type="match status" value="1"/>
</dbReference>
<evidence type="ECO:0000256" key="7">
    <source>
        <dbReference type="ARBA" id="ARBA00004550"/>
    </source>
</evidence>
<keyword evidence="16" id="KW-0547">Nucleotide-binding</keyword>
<evidence type="ECO:0000256" key="3">
    <source>
        <dbReference type="ARBA" id="ARBA00004337"/>
    </source>
</evidence>
<evidence type="ECO:0000256" key="22">
    <source>
        <dbReference type="ARBA" id="ARBA00022989"/>
    </source>
</evidence>
<dbReference type="PROSITE" id="PS00211">
    <property type="entry name" value="ABC_TRANSPORTER_1"/>
    <property type="match status" value="1"/>
</dbReference>
<comment type="catalytic activity">
    <reaction evidence="39">
        <text>coproporphyrin III(in) + ATP + H2O = coproporphyrin III(out) + ADP + phosphate + H(+)</text>
        <dbReference type="Rhea" id="RHEA:66664"/>
        <dbReference type="ChEBI" id="CHEBI:15377"/>
        <dbReference type="ChEBI" id="CHEBI:15378"/>
        <dbReference type="ChEBI" id="CHEBI:30616"/>
        <dbReference type="ChEBI" id="CHEBI:43474"/>
        <dbReference type="ChEBI" id="CHEBI:131725"/>
        <dbReference type="ChEBI" id="CHEBI:456216"/>
    </reaction>
    <physiologicalReaction direction="left-to-right" evidence="39">
        <dbReference type="Rhea" id="RHEA:66665"/>
    </physiologicalReaction>
</comment>
<keyword evidence="27" id="KW-0458">Lysosome</keyword>
<dbReference type="GeneID" id="100198454"/>
<evidence type="ECO:0000256" key="8">
    <source>
        <dbReference type="ARBA" id="ARBA00004651"/>
    </source>
</evidence>
<protein>
    <recommendedName>
        <fullName evidence="31">ATP-binding cassette sub-family B member 6</fullName>
        <ecNumber evidence="30">7.6.2.5</ecNumber>
    </recommendedName>
    <alternativeName>
        <fullName evidence="32">ABC-type heme transporter ABCB6</fullName>
    </alternativeName>
</protein>
<keyword evidence="18" id="KW-1000">Mitochondrion outer membrane</keyword>
<evidence type="ECO:0000259" key="42">
    <source>
        <dbReference type="PROSITE" id="PS50893"/>
    </source>
</evidence>
<dbReference type="Pfam" id="PF00664">
    <property type="entry name" value="ABC_membrane"/>
    <property type="match status" value="1"/>
</dbReference>
<evidence type="ECO:0000256" key="6">
    <source>
        <dbReference type="ARBA" id="ARBA00004477"/>
    </source>
</evidence>
<comment type="catalytic activity">
    <reaction evidence="34">
        <text>coproporphyrinogen III(in) + ATP + H2O = coproporphyrinogen III(out) + ADP + phosphate + H(+)</text>
        <dbReference type="Rhea" id="RHEA:66680"/>
        <dbReference type="ChEBI" id="CHEBI:15377"/>
        <dbReference type="ChEBI" id="CHEBI:15378"/>
        <dbReference type="ChEBI" id="CHEBI:30616"/>
        <dbReference type="ChEBI" id="CHEBI:43474"/>
        <dbReference type="ChEBI" id="CHEBI:57309"/>
        <dbReference type="ChEBI" id="CHEBI:456216"/>
    </reaction>
    <physiologicalReaction direction="left-to-right" evidence="34">
        <dbReference type="Rhea" id="RHEA:66681"/>
    </physiologicalReaction>
</comment>
<evidence type="ECO:0000256" key="28">
    <source>
        <dbReference type="ARBA" id="ARBA00024320"/>
    </source>
</evidence>
<dbReference type="InterPro" id="IPR032410">
    <property type="entry name" value="ABCB6_N"/>
</dbReference>
<evidence type="ECO:0000256" key="12">
    <source>
        <dbReference type="ARBA" id="ARBA00022448"/>
    </source>
</evidence>
<keyword evidence="14" id="KW-0964">Secreted</keyword>
<comment type="subcellular location">
    <subcellularLocation>
        <location evidence="8">Cell membrane</location>
        <topology evidence="8">Multi-pass membrane protein</topology>
    </subcellularLocation>
    <subcellularLocation>
        <location evidence="1">Early endosome membrane</location>
    </subcellularLocation>
    <subcellularLocation>
        <location evidence="6">Endoplasmic reticulum membrane</location>
        <topology evidence="6">Multi-pass membrane protein</topology>
    </subcellularLocation>
    <subcellularLocation>
        <location evidence="3">Endosome membrane</location>
        <topology evidence="3">Multi-pass membrane protein</topology>
    </subcellularLocation>
    <subcellularLocation>
        <location evidence="2">Endosome</location>
        <location evidence="2">Multivesicular body membrane</location>
    </subcellularLocation>
    <subcellularLocation>
        <location evidence="9">Golgi apparatus membrane</location>
        <topology evidence="9">Multi-pass membrane protein</topology>
    </subcellularLocation>
    <subcellularLocation>
        <location evidence="5">Late endosome membrane</location>
    </subcellularLocation>
    <subcellularLocation>
        <location evidence="10">Lysosome membrane</location>
    </subcellularLocation>
    <subcellularLocation>
        <location evidence="28">Melanosome membrane</location>
    </subcellularLocation>
    <subcellularLocation>
        <location evidence="4">Mitochondrion outer membrane</location>
        <topology evidence="4">Multi-pass membrane protein</topology>
    </subcellularLocation>
    <subcellularLocation>
        <location evidence="7">Secreted</location>
        <location evidence="7">Extracellular exosome</location>
    </subcellularLocation>
</comment>
<keyword evidence="26" id="KW-1015">Disulfide bond</keyword>
<keyword evidence="19" id="KW-0256">Endoplasmic reticulum</keyword>
<dbReference type="Gene3D" id="1.20.1560.10">
    <property type="entry name" value="ABC transporter type 1, transmembrane domain"/>
    <property type="match status" value="1"/>
</dbReference>
<keyword evidence="44" id="KW-1185">Reference proteome</keyword>
<feature type="domain" description="ABC transmembrane type-1" evidence="43">
    <location>
        <begin position="269"/>
        <end position="560"/>
    </location>
</feature>
<dbReference type="SUPFAM" id="SSF90123">
    <property type="entry name" value="ABC transporter transmembrane region"/>
    <property type="match status" value="1"/>
</dbReference>
<evidence type="ECO:0000256" key="34">
    <source>
        <dbReference type="ARBA" id="ARBA00047753"/>
    </source>
</evidence>
<evidence type="ECO:0000256" key="19">
    <source>
        <dbReference type="ARBA" id="ARBA00022824"/>
    </source>
</evidence>
<keyword evidence="12" id="KW-0813">Transport</keyword>
<evidence type="ECO:0000256" key="29">
    <source>
        <dbReference type="ARBA" id="ARBA00024363"/>
    </source>
</evidence>
<dbReference type="InterPro" id="IPR003593">
    <property type="entry name" value="AAA+_ATPase"/>
</dbReference>
<feature type="transmembrane region" description="Helical" evidence="41">
    <location>
        <begin position="198"/>
        <end position="220"/>
    </location>
</feature>
<feature type="transmembrane region" description="Helical" evidence="41">
    <location>
        <begin position="157"/>
        <end position="178"/>
    </location>
</feature>
<evidence type="ECO:0000256" key="4">
    <source>
        <dbReference type="ARBA" id="ARBA00004374"/>
    </source>
</evidence>
<evidence type="ECO:0000256" key="13">
    <source>
        <dbReference type="ARBA" id="ARBA00022475"/>
    </source>
</evidence>
<evidence type="ECO:0000256" key="40">
    <source>
        <dbReference type="ARBA" id="ARBA00049398"/>
    </source>
</evidence>
<evidence type="ECO:0000256" key="18">
    <source>
        <dbReference type="ARBA" id="ARBA00022787"/>
    </source>
</evidence>
<evidence type="ECO:0000313" key="45">
    <source>
        <dbReference type="RefSeq" id="XP_065669288.1"/>
    </source>
</evidence>
<dbReference type="InterPro" id="IPR027417">
    <property type="entry name" value="P-loop_NTPase"/>
</dbReference>
<feature type="domain" description="ABC transporter" evidence="42">
    <location>
        <begin position="594"/>
        <end position="828"/>
    </location>
</feature>
<evidence type="ECO:0000256" key="24">
    <source>
        <dbReference type="ARBA" id="ARBA00023128"/>
    </source>
</evidence>
<dbReference type="Proteomes" id="UP001652625">
    <property type="component" value="Chromosome 12"/>
</dbReference>
<evidence type="ECO:0000256" key="33">
    <source>
        <dbReference type="ARBA" id="ARBA00047649"/>
    </source>
</evidence>
<keyword evidence="20 45" id="KW-0067">ATP-binding</keyword>
<keyword evidence="24" id="KW-0496">Mitochondrion</keyword>
<evidence type="ECO:0000256" key="15">
    <source>
        <dbReference type="ARBA" id="ARBA00022692"/>
    </source>
</evidence>
<comment type="catalytic activity">
    <reaction evidence="37">
        <text>pheophorbide a(in) + ATP + H2O = pheophorbide a(out) + ADP + phosphate + H(+)</text>
        <dbReference type="Rhea" id="RHEA:61360"/>
        <dbReference type="ChEBI" id="CHEBI:15377"/>
        <dbReference type="ChEBI" id="CHEBI:15378"/>
        <dbReference type="ChEBI" id="CHEBI:30616"/>
        <dbReference type="ChEBI" id="CHEBI:43474"/>
        <dbReference type="ChEBI" id="CHEBI:58687"/>
        <dbReference type="ChEBI" id="CHEBI:456216"/>
    </reaction>
    <physiologicalReaction direction="left-to-right" evidence="37">
        <dbReference type="Rhea" id="RHEA:61361"/>
    </physiologicalReaction>
</comment>
<evidence type="ECO:0000256" key="41">
    <source>
        <dbReference type="SAM" id="Phobius"/>
    </source>
</evidence>
<dbReference type="InterPro" id="IPR011527">
    <property type="entry name" value="ABC1_TM_dom"/>
</dbReference>
<dbReference type="GO" id="GO:0005524">
    <property type="term" value="F:ATP binding"/>
    <property type="evidence" value="ECO:0007669"/>
    <property type="project" value="UniProtKB-KW"/>
</dbReference>
<comment type="catalytic activity">
    <reaction evidence="33">
        <text>heme b(in) + ATP + H2O = heme b(out) + ADP + phosphate + H(+)</text>
        <dbReference type="Rhea" id="RHEA:19261"/>
        <dbReference type="ChEBI" id="CHEBI:15377"/>
        <dbReference type="ChEBI" id="CHEBI:15378"/>
        <dbReference type="ChEBI" id="CHEBI:30616"/>
        <dbReference type="ChEBI" id="CHEBI:43474"/>
        <dbReference type="ChEBI" id="CHEBI:60344"/>
        <dbReference type="ChEBI" id="CHEBI:456216"/>
        <dbReference type="EC" id="7.6.2.5"/>
    </reaction>
    <physiologicalReaction direction="left-to-right" evidence="33">
        <dbReference type="Rhea" id="RHEA:19262"/>
    </physiologicalReaction>
</comment>
<dbReference type="PANTHER" id="PTHR24221">
    <property type="entry name" value="ATP-BINDING CASSETTE SUB-FAMILY B"/>
    <property type="match status" value="1"/>
</dbReference>
<dbReference type="SUPFAM" id="SSF52540">
    <property type="entry name" value="P-loop containing nucleoside triphosphate hydrolases"/>
    <property type="match status" value="1"/>
</dbReference>
<keyword evidence="17" id="KW-0967">Endosome</keyword>
<evidence type="ECO:0000256" key="27">
    <source>
        <dbReference type="ARBA" id="ARBA00023228"/>
    </source>
</evidence>
<feature type="transmembrane region" description="Helical" evidence="41">
    <location>
        <begin position="31"/>
        <end position="50"/>
    </location>
</feature>
<evidence type="ECO:0000256" key="32">
    <source>
        <dbReference type="ARBA" id="ARBA00031413"/>
    </source>
</evidence>
<feature type="transmembrane region" description="Helical" evidence="41">
    <location>
        <begin position="126"/>
        <end position="145"/>
    </location>
</feature>
<dbReference type="CDD" id="cd03253">
    <property type="entry name" value="ABCC_ATM1_transporter"/>
    <property type="match status" value="1"/>
</dbReference>
<evidence type="ECO:0000256" key="25">
    <source>
        <dbReference type="ARBA" id="ARBA00023136"/>
    </source>
</evidence>
<keyword evidence="25 41" id="KW-0472">Membrane</keyword>
<evidence type="ECO:0000256" key="1">
    <source>
        <dbReference type="ARBA" id="ARBA00004146"/>
    </source>
</evidence>
<comment type="catalytic activity">
    <reaction evidence="35">
        <text>uroporphyrin I(in) + ATP + H2O = uroporphyrin I(out) + ADP + phosphate + H(+)</text>
        <dbReference type="Rhea" id="RHEA:66772"/>
        <dbReference type="ChEBI" id="CHEBI:15377"/>
        <dbReference type="ChEBI" id="CHEBI:15378"/>
        <dbReference type="ChEBI" id="CHEBI:30616"/>
        <dbReference type="ChEBI" id="CHEBI:43474"/>
        <dbReference type="ChEBI" id="CHEBI:167480"/>
        <dbReference type="ChEBI" id="CHEBI:456216"/>
    </reaction>
    <physiologicalReaction direction="left-to-right" evidence="35">
        <dbReference type="Rhea" id="RHEA:66773"/>
    </physiologicalReaction>
</comment>
<evidence type="ECO:0000256" key="23">
    <source>
        <dbReference type="ARBA" id="ARBA00023034"/>
    </source>
</evidence>
<feature type="transmembrane region" description="Helical" evidence="41">
    <location>
        <begin position="92"/>
        <end position="114"/>
    </location>
</feature>
<dbReference type="Gene3D" id="3.40.50.300">
    <property type="entry name" value="P-loop containing nucleotide triphosphate hydrolases"/>
    <property type="match status" value="1"/>
</dbReference>
<keyword evidence="15 41" id="KW-0812">Transmembrane</keyword>
<dbReference type="InterPro" id="IPR017871">
    <property type="entry name" value="ABC_transporter-like_CS"/>
</dbReference>
<comment type="catalytic activity">
    <reaction evidence="38">
        <text>uroporphyrin III(in) + ATP + H2O = uroporphyrin III(out) + ADP + phosphate + H(+)</text>
        <dbReference type="Rhea" id="RHEA:66776"/>
        <dbReference type="ChEBI" id="CHEBI:15377"/>
        <dbReference type="ChEBI" id="CHEBI:15378"/>
        <dbReference type="ChEBI" id="CHEBI:30616"/>
        <dbReference type="ChEBI" id="CHEBI:43474"/>
        <dbReference type="ChEBI" id="CHEBI:167479"/>
        <dbReference type="ChEBI" id="CHEBI:456216"/>
    </reaction>
    <physiologicalReaction direction="left-to-right" evidence="38">
        <dbReference type="Rhea" id="RHEA:66777"/>
    </physiologicalReaction>
</comment>
<gene>
    <name evidence="45" type="primary">LOC100198454</name>
</gene>
<evidence type="ECO:0000256" key="30">
    <source>
        <dbReference type="ARBA" id="ARBA00024385"/>
    </source>
</evidence>
<evidence type="ECO:0000256" key="39">
    <source>
        <dbReference type="ARBA" id="ARBA00048636"/>
    </source>
</evidence>
<evidence type="ECO:0000256" key="10">
    <source>
        <dbReference type="ARBA" id="ARBA00004656"/>
    </source>
</evidence>
<dbReference type="EC" id="7.6.2.5" evidence="30"/>
<evidence type="ECO:0000256" key="38">
    <source>
        <dbReference type="ARBA" id="ARBA00048510"/>
    </source>
</evidence>
<dbReference type="Pfam" id="PF16185">
    <property type="entry name" value="MTABC_N"/>
    <property type="match status" value="1"/>
</dbReference>
<evidence type="ECO:0000256" key="2">
    <source>
        <dbReference type="ARBA" id="ARBA00004333"/>
    </source>
</evidence>
<feature type="transmembrane region" description="Helical" evidence="41">
    <location>
        <begin position="268"/>
        <end position="289"/>
    </location>
</feature>
<evidence type="ECO:0000256" key="16">
    <source>
        <dbReference type="ARBA" id="ARBA00022741"/>
    </source>
</evidence>
<dbReference type="InterPro" id="IPR039421">
    <property type="entry name" value="Type_1_exporter"/>
</dbReference>
<evidence type="ECO:0000313" key="44">
    <source>
        <dbReference type="Proteomes" id="UP001652625"/>
    </source>
</evidence>
<evidence type="ECO:0000256" key="14">
    <source>
        <dbReference type="ARBA" id="ARBA00022525"/>
    </source>
</evidence>
<reference evidence="45" key="1">
    <citation type="submission" date="2025-08" db="UniProtKB">
        <authorList>
            <consortium name="RefSeq"/>
        </authorList>
    </citation>
    <scope>IDENTIFICATION</scope>
</reference>
<accession>A0ABM4D4R1</accession>
<comment type="catalytic activity">
    <reaction evidence="40">
        <text>coproporphyrin I(in) + ATP + H2O = coproporphyrin I(out) + ADP + phosphate + H(+)</text>
        <dbReference type="Rhea" id="RHEA:66768"/>
        <dbReference type="ChEBI" id="CHEBI:15377"/>
        <dbReference type="ChEBI" id="CHEBI:15378"/>
        <dbReference type="ChEBI" id="CHEBI:30616"/>
        <dbReference type="ChEBI" id="CHEBI:43474"/>
        <dbReference type="ChEBI" id="CHEBI:167478"/>
        <dbReference type="ChEBI" id="CHEBI:456216"/>
    </reaction>
    <physiologicalReaction direction="left-to-right" evidence="40">
        <dbReference type="Rhea" id="RHEA:66769"/>
    </physiologicalReaction>
</comment>
<keyword evidence="22 41" id="KW-1133">Transmembrane helix</keyword>
<feature type="transmembrane region" description="Helical" evidence="41">
    <location>
        <begin position="387"/>
        <end position="410"/>
    </location>
</feature>
<keyword evidence="13" id="KW-1003">Cell membrane</keyword>
<dbReference type="PANTHER" id="PTHR24221:SF654">
    <property type="entry name" value="ATP-BINDING CASSETTE SUB-FAMILY B MEMBER 6"/>
    <property type="match status" value="1"/>
</dbReference>
<proteinExistence type="inferred from homology"/>
<feature type="transmembrane region" description="Helical" evidence="41">
    <location>
        <begin position="309"/>
        <end position="330"/>
    </location>
</feature>
<name>A0ABM4D4R1_HYDVU</name>
<evidence type="ECO:0000256" key="11">
    <source>
        <dbReference type="ARBA" id="ARBA00011738"/>
    </source>
</evidence>
<evidence type="ECO:0000256" key="9">
    <source>
        <dbReference type="ARBA" id="ARBA00004653"/>
    </source>
</evidence>
<comment type="similarity">
    <text evidence="29">Belongs to the ABC transporter superfamily. ABCB family. Heavy Metal importer (TC 3.A.1.210) subfamily.</text>
</comment>
<evidence type="ECO:0000256" key="5">
    <source>
        <dbReference type="ARBA" id="ARBA00004414"/>
    </source>
</evidence>
<dbReference type="InterPro" id="IPR003439">
    <property type="entry name" value="ABC_transporter-like_ATP-bd"/>
</dbReference>